<name>A0A9P7GCI0_9AGAR</name>
<feature type="region of interest" description="Disordered" evidence="1">
    <location>
        <begin position="192"/>
        <end position="224"/>
    </location>
</feature>
<gene>
    <name evidence="2" type="ORF">DXG03_008259</name>
</gene>
<sequence length="254" mass="27446">MMQMSDQCAISTGVPSAENNPPPVTPVFDLPSCDEKSLSESDEVDEFTLSAYGDISLSNIYFVPGLPSDVSPRRDDSWLTNESKTPPPSPAEARTTNAEHPLPSVIQKIVPPSPAAVQLSPGTDFERLVAKLRETRVSEKNPPHPGLAMPSPSKPIHQPQPRHAINMKAIGNLNAKANPGLVPARSVTERGPFLPTARLSAPKPKDKEKPFRGGGKLPVRSPLPRWDLHDFVAPQTAEPRRTLFGVSAKVANLT</sequence>
<dbReference type="OrthoDB" id="2933743at2759"/>
<protein>
    <submittedName>
        <fullName evidence="2">Uncharacterized protein</fullName>
    </submittedName>
</protein>
<feature type="region of interest" description="Disordered" evidence="1">
    <location>
        <begin position="138"/>
        <end position="159"/>
    </location>
</feature>
<evidence type="ECO:0000256" key="1">
    <source>
        <dbReference type="SAM" id="MobiDB-lite"/>
    </source>
</evidence>
<organism evidence="2 3">
    <name type="scientific">Asterophora parasitica</name>
    <dbReference type="NCBI Taxonomy" id="117018"/>
    <lineage>
        <taxon>Eukaryota</taxon>
        <taxon>Fungi</taxon>
        <taxon>Dikarya</taxon>
        <taxon>Basidiomycota</taxon>
        <taxon>Agaricomycotina</taxon>
        <taxon>Agaricomycetes</taxon>
        <taxon>Agaricomycetidae</taxon>
        <taxon>Agaricales</taxon>
        <taxon>Tricholomatineae</taxon>
        <taxon>Lyophyllaceae</taxon>
        <taxon>Asterophora</taxon>
    </lineage>
</organism>
<proteinExistence type="predicted"/>
<dbReference type="EMBL" id="JABCKV010000067">
    <property type="protein sequence ID" value="KAG5644517.1"/>
    <property type="molecule type" value="Genomic_DNA"/>
</dbReference>
<keyword evidence="3" id="KW-1185">Reference proteome</keyword>
<feature type="region of interest" description="Disordered" evidence="1">
    <location>
        <begin position="71"/>
        <end position="96"/>
    </location>
</feature>
<dbReference type="Proteomes" id="UP000775547">
    <property type="component" value="Unassembled WGS sequence"/>
</dbReference>
<reference evidence="2" key="1">
    <citation type="submission" date="2020-07" db="EMBL/GenBank/DDBJ databases">
        <authorList>
            <person name="Nieuwenhuis M."/>
            <person name="Van De Peppel L.J.J."/>
        </authorList>
    </citation>
    <scope>NUCLEOTIDE SEQUENCE</scope>
    <source>
        <strain evidence="2">AP01</strain>
        <tissue evidence="2">Mycelium</tissue>
    </source>
</reference>
<feature type="compositionally biased region" description="Polar residues" evidence="1">
    <location>
        <begin position="1"/>
        <end position="19"/>
    </location>
</feature>
<feature type="region of interest" description="Disordered" evidence="1">
    <location>
        <begin position="1"/>
        <end position="41"/>
    </location>
</feature>
<evidence type="ECO:0000313" key="3">
    <source>
        <dbReference type="Proteomes" id="UP000775547"/>
    </source>
</evidence>
<evidence type="ECO:0000313" key="2">
    <source>
        <dbReference type="EMBL" id="KAG5644517.1"/>
    </source>
</evidence>
<dbReference type="AlphaFoldDB" id="A0A9P7GCI0"/>
<accession>A0A9P7GCI0</accession>
<reference evidence="2" key="2">
    <citation type="submission" date="2021-10" db="EMBL/GenBank/DDBJ databases">
        <title>Phylogenomics reveals ancestral predisposition of the termite-cultivated fungus Termitomyces towards a domesticated lifestyle.</title>
        <authorList>
            <person name="Auxier B."/>
            <person name="Grum-Grzhimaylo A."/>
            <person name="Cardenas M.E."/>
            <person name="Lodge J.D."/>
            <person name="Laessoe T."/>
            <person name="Pedersen O."/>
            <person name="Smith M.E."/>
            <person name="Kuyper T.W."/>
            <person name="Franco-Molano E.A."/>
            <person name="Baroni T.J."/>
            <person name="Aanen D.K."/>
        </authorList>
    </citation>
    <scope>NUCLEOTIDE SEQUENCE</scope>
    <source>
        <strain evidence="2">AP01</strain>
        <tissue evidence="2">Mycelium</tissue>
    </source>
</reference>
<comment type="caution">
    <text evidence="2">The sequence shown here is derived from an EMBL/GenBank/DDBJ whole genome shotgun (WGS) entry which is preliminary data.</text>
</comment>